<evidence type="ECO:0000313" key="3">
    <source>
        <dbReference type="WBParaSite" id="SSLN_0000696501-mRNA-1"/>
    </source>
</evidence>
<reference evidence="1 2" key="2">
    <citation type="submission" date="2018-11" db="EMBL/GenBank/DDBJ databases">
        <authorList>
            <consortium name="Pathogen Informatics"/>
        </authorList>
    </citation>
    <scope>NUCLEOTIDE SEQUENCE [LARGE SCALE GENOMIC DNA]</scope>
    <source>
        <strain evidence="1 2">NST_G2</strain>
    </source>
</reference>
<dbReference type="SUPFAM" id="SSF48371">
    <property type="entry name" value="ARM repeat"/>
    <property type="match status" value="1"/>
</dbReference>
<name>A0A183SRA4_SCHSO</name>
<gene>
    <name evidence="1" type="ORF">SSLN_LOCUS6752</name>
</gene>
<protein>
    <submittedName>
        <fullName evidence="3">TOG domain-containing protein</fullName>
    </submittedName>
</protein>
<dbReference type="Proteomes" id="UP000275846">
    <property type="component" value="Unassembled WGS sequence"/>
</dbReference>
<dbReference type="Gene3D" id="1.25.10.10">
    <property type="entry name" value="Leucine-rich Repeat Variant"/>
    <property type="match status" value="2"/>
</dbReference>
<proteinExistence type="predicted"/>
<reference evidence="3" key="1">
    <citation type="submission" date="2016-06" db="UniProtKB">
        <authorList>
            <consortium name="WormBaseParasite"/>
        </authorList>
    </citation>
    <scope>IDENTIFICATION</scope>
</reference>
<dbReference type="EMBL" id="UYSU01033838">
    <property type="protein sequence ID" value="VDL93137.1"/>
    <property type="molecule type" value="Genomic_DNA"/>
</dbReference>
<dbReference type="InterPro" id="IPR011989">
    <property type="entry name" value="ARM-like"/>
</dbReference>
<dbReference type="Pfam" id="PF13513">
    <property type="entry name" value="HEAT_EZ"/>
    <property type="match status" value="1"/>
</dbReference>
<organism evidence="3">
    <name type="scientific">Schistocephalus solidus</name>
    <name type="common">Tapeworm</name>
    <dbReference type="NCBI Taxonomy" id="70667"/>
    <lineage>
        <taxon>Eukaryota</taxon>
        <taxon>Metazoa</taxon>
        <taxon>Spiralia</taxon>
        <taxon>Lophotrochozoa</taxon>
        <taxon>Platyhelminthes</taxon>
        <taxon>Cestoda</taxon>
        <taxon>Eucestoda</taxon>
        <taxon>Diphyllobothriidea</taxon>
        <taxon>Diphyllobothriidae</taxon>
        <taxon>Schistocephalus</taxon>
    </lineage>
</organism>
<dbReference type="WBParaSite" id="SSLN_0000696501-mRNA-1">
    <property type="protein sequence ID" value="SSLN_0000696501-mRNA-1"/>
    <property type="gene ID" value="SSLN_0000696501"/>
</dbReference>
<dbReference type="OrthoDB" id="414039at2759"/>
<dbReference type="InterPro" id="IPR016024">
    <property type="entry name" value="ARM-type_fold"/>
</dbReference>
<accession>A0A183SRA4</accession>
<evidence type="ECO:0000313" key="1">
    <source>
        <dbReference type="EMBL" id="VDL93137.1"/>
    </source>
</evidence>
<keyword evidence="2" id="KW-1185">Reference proteome</keyword>
<dbReference type="AlphaFoldDB" id="A0A183SRA4"/>
<sequence>MSGEEGSIMDTVELLCAPKKLERDRGEALLKEMNFTDEELKGMVDWILIKAENLPTWEDIFGAVTLSRILLQKVPDESLGPLRLREEIVERMSEFDTHYEYRVRLAAAELMEVLCAKNGLPMFQNFLPTIKGGIEENLERDPLCTSQEMEASQKELDLATDRNPNLSKSSLTIFHDTAGWRNLETWMKCLEHCITGLGSDLFKDFRDPEILSLIFKAVNHTNRFVRETGYELLGTVILNHGCHGKGVEQDGVEAVPDFVRVAEQLAFGLADNWSRVRMAALKAARTFFEIPPPPGLTYEAIYGILLPAICLNRFYVAEGVRIFCQDTWCRITQGRGREMLSSILPVTLDYYVLQSGVDNHAVREAACAALAEVGLKLDPAGLKPHLPKLLEALYRCLRDDSWPVRDAAGLALGNLINVFPGEVRDCGYPDLMAEYFLNNLSDSIPSVRQGAATSIAKILQTAGDPALEKRYLDYVMIQLSDVAQQPVDSKGSTGQARGQGASVTVLTGAEARDAKHTDQVMYSCGSLTPKIRSKGGTCCMDDTFKRATEPWERCDGAIRLIGELATLAPKFVTDSLIDKMVSAAAISHYPHHPYLLETGETIGFLCTGLDKAMFKRNLDSLLPVLAWAVSSSMPLAVSAAEDCLATLSQKLGPNVLRSRITNHFEVTTVPRLLECLPPIPY</sequence>
<evidence type="ECO:0000313" key="2">
    <source>
        <dbReference type="Proteomes" id="UP000275846"/>
    </source>
</evidence>